<gene>
    <name evidence="1" type="ORF">V6N12_010017</name>
</gene>
<dbReference type="EMBL" id="JBBPBM010000016">
    <property type="protein sequence ID" value="KAK8557793.1"/>
    <property type="molecule type" value="Genomic_DNA"/>
</dbReference>
<organism evidence="1 2">
    <name type="scientific">Hibiscus sabdariffa</name>
    <name type="common">roselle</name>
    <dbReference type="NCBI Taxonomy" id="183260"/>
    <lineage>
        <taxon>Eukaryota</taxon>
        <taxon>Viridiplantae</taxon>
        <taxon>Streptophyta</taxon>
        <taxon>Embryophyta</taxon>
        <taxon>Tracheophyta</taxon>
        <taxon>Spermatophyta</taxon>
        <taxon>Magnoliopsida</taxon>
        <taxon>eudicotyledons</taxon>
        <taxon>Gunneridae</taxon>
        <taxon>Pentapetalae</taxon>
        <taxon>rosids</taxon>
        <taxon>malvids</taxon>
        <taxon>Malvales</taxon>
        <taxon>Malvaceae</taxon>
        <taxon>Malvoideae</taxon>
        <taxon>Hibiscus</taxon>
    </lineage>
</organism>
<comment type="caution">
    <text evidence="1">The sequence shown here is derived from an EMBL/GenBank/DDBJ whole genome shotgun (WGS) entry which is preliminary data.</text>
</comment>
<evidence type="ECO:0000313" key="2">
    <source>
        <dbReference type="Proteomes" id="UP001472677"/>
    </source>
</evidence>
<dbReference type="Proteomes" id="UP001472677">
    <property type="component" value="Unassembled WGS sequence"/>
</dbReference>
<protein>
    <submittedName>
        <fullName evidence="1">Uncharacterized protein</fullName>
    </submittedName>
</protein>
<accession>A0ABR2ECF1</accession>
<keyword evidence="2" id="KW-1185">Reference proteome</keyword>
<sequence>MHWASSEKVILPRGCDLIMEFTSHIVITEFGKKASAQTSLETPCSLNEFQISRNDLRCCLAFSGMGRLINPPARAGGFCPAGAS</sequence>
<proteinExistence type="predicted"/>
<evidence type="ECO:0000313" key="1">
    <source>
        <dbReference type="EMBL" id="KAK8557793.1"/>
    </source>
</evidence>
<reference evidence="1 2" key="1">
    <citation type="journal article" date="2024" name="G3 (Bethesda)">
        <title>Genome assembly of Hibiscus sabdariffa L. provides insights into metabolisms of medicinal natural products.</title>
        <authorList>
            <person name="Kim T."/>
        </authorList>
    </citation>
    <scope>NUCLEOTIDE SEQUENCE [LARGE SCALE GENOMIC DNA]</scope>
    <source>
        <strain evidence="1">TK-2024</strain>
        <tissue evidence="1">Old leaves</tissue>
    </source>
</reference>
<name>A0ABR2ECF1_9ROSI</name>